<comment type="caution">
    <text evidence="3">The sequence shown here is derived from an EMBL/GenBank/DDBJ whole genome shotgun (WGS) entry which is preliminary data.</text>
</comment>
<reference evidence="3" key="2">
    <citation type="submission" date="2021-04" db="EMBL/GenBank/DDBJ databases">
        <authorList>
            <person name="Gilroy R."/>
        </authorList>
    </citation>
    <scope>NUCLEOTIDE SEQUENCE</scope>
    <source>
        <strain evidence="3">ChiHecec2B26-446</strain>
    </source>
</reference>
<evidence type="ECO:0000256" key="1">
    <source>
        <dbReference type="PROSITE-ProRule" id="PRU00023"/>
    </source>
</evidence>
<evidence type="ECO:0000313" key="4">
    <source>
        <dbReference type="Proteomes" id="UP000886752"/>
    </source>
</evidence>
<accession>A0A9D1PYG8</accession>
<evidence type="ECO:0000313" key="3">
    <source>
        <dbReference type="EMBL" id="HIW00932.1"/>
    </source>
</evidence>
<dbReference type="AlphaFoldDB" id="A0A9D1PYG8"/>
<sequence>MYRFYTPLRLCVLAVLFLLLSGLCPDTAARAADTGLCPDGQGSVRATGEAAAVTLQEPAGFAPASPAVPANESADTPVDAPAPVFPKDTDTIVRDSLRAPVVPYEDLGIPRDPTLWLHDSIRRGSVREVHAALTAGAQLTEEVLFLAAIYTDAATLDFLLQRAGYRPTARFSLGMKALEHQSDSQAGLAIRRRIVSLLACGSHTSSLQDVTLLHLAALTGNTDVARFLFAQGLSPNAVMSNGATPMNVALSAWLRAWNPMRMAVNVFRTISRDTNYPGFIYDLLDRGGEPVPDELMEQHRDTMERYLVNLACDFHVPTKHQGFISLSELLEQSCTNTAWGLIEFQFFNQNSRYYCQLVLVFLGRLKEGNTSLAIPFVFLDDRFVLPGDRSTGLQFTIWNNGTTLTREESLRFMEKLGLDLSDSSFWQKMEARF</sequence>
<dbReference type="PROSITE" id="PS50088">
    <property type="entry name" value="ANK_REPEAT"/>
    <property type="match status" value="1"/>
</dbReference>
<keyword evidence="2" id="KW-0732">Signal</keyword>
<keyword evidence="1" id="KW-0040">ANK repeat</keyword>
<proteinExistence type="predicted"/>
<dbReference type="PROSITE" id="PS50297">
    <property type="entry name" value="ANK_REP_REGION"/>
    <property type="match status" value="1"/>
</dbReference>
<protein>
    <recommendedName>
        <fullName evidence="5">Ankyrin repeat domain-containing protein</fullName>
    </recommendedName>
</protein>
<feature type="chain" id="PRO_5038691173" description="Ankyrin repeat domain-containing protein" evidence="2">
    <location>
        <begin position="32"/>
        <end position="433"/>
    </location>
</feature>
<dbReference type="EMBL" id="DXHV01000065">
    <property type="protein sequence ID" value="HIW00932.1"/>
    <property type="molecule type" value="Genomic_DNA"/>
</dbReference>
<evidence type="ECO:0000256" key="2">
    <source>
        <dbReference type="SAM" id="SignalP"/>
    </source>
</evidence>
<dbReference type="InterPro" id="IPR036770">
    <property type="entry name" value="Ankyrin_rpt-contain_sf"/>
</dbReference>
<dbReference type="InterPro" id="IPR002110">
    <property type="entry name" value="Ankyrin_rpt"/>
</dbReference>
<reference evidence="3" key="1">
    <citation type="journal article" date="2021" name="PeerJ">
        <title>Extensive microbial diversity within the chicken gut microbiome revealed by metagenomics and culture.</title>
        <authorList>
            <person name="Gilroy R."/>
            <person name="Ravi A."/>
            <person name="Getino M."/>
            <person name="Pursley I."/>
            <person name="Horton D.L."/>
            <person name="Alikhan N.F."/>
            <person name="Baker D."/>
            <person name="Gharbi K."/>
            <person name="Hall N."/>
            <person name="Watson M."/>
            <person name="Adriaenssens E.M."/>
            <person name="Foster-Nyarko E."/>
            <person name="Jarju S."/>
            <person name="Secka A."/>
            <person name="Antonio M."/>
            <person name="Oren A."/>
            <person name="Chaudhuri R.R."/>
            <person name="La Ragione R."/>
            <person name="Hildebrand F."/>
            <person name="Pallen M.J."/>
        </authorList>
    </citation>
    <scope>NUCLEOTIDE SEQUENCE</scope>
    <source>
        <strain evidence="3">ChiHecec2B26-446</strain>
    </source>
</reference>
<evidence type="ECO:0008006" key="5">
    <source>
        <dbReference type="Google" id="ProtNLM"/>
    </source>
</evidence>
<organism evidence="3 4">
    <name type="scientific">Candidatus Desulfovibrio intestinipullorum</name>
    <dbReference type="NCBI Taxonomy" id="2838536"/>
    <lineage>
        <taxon>Bacteria</taxon>
        <taxon>Pseudomonadati</taxon>
        <taxon>Thermodesulfobacteriota</taxon>
        <taxon>Desulfovibrionia</taxon>
        <taxon>Desulfovibrionales</taxon>
        <taxon>Desulfovibrionaceae</taxon>
        <taxon>Desulfovibrio</taxon>
    </lineage>
</organism>
<gene>
    <name evidence="3" type="ORF">H9894_07060</name>
</gene>
<dbReference type="Proteomes" id="UP000886752">
    <property type="component" value="Unassembled WGS sequence"/>
</dbReference>
<feature type="repeat" description="ANK" evidence="1">
    <location>
        <begin position="208"/>
        <end position="240"/>
    </location>
</feature>
<dbReference type="Gene3D" id="1.25.40.20">
    <property type="entry name" value="Ankyrin repeat-containing domain"/>
    <property type="match status" value="1"/>
</dbReference>
<dbReference type="Pfam" id="PF00023">
    <property type="entry name" value="Ank"/>
    <property type="match status" value="1"/>
</dbReference>
<feature type="signal peptide" evidence="2">
    <location>
        <begin position="1"/>
        <end position="31"/>
    </location>
</feature>
<dbReference type="SUPFAM" id="SSF48403">
    <property type="entry name" value="Ankyrin repeat"/>
    <property type="match status" value="1"/>
</dbReference>
<name>A0A9D1PYG8_9BACT</name>